<reference evidence="2" key="1">
    <citation type="submission" date="2019-06" db="EMBL/GenBank/DDBJ databases">
        <title>Genomics analysis of Aphanomyces spp. identifies a new class of oomycete effector associated with host adaptation.</title>
        <authorList>
            <person name="Gaulin E."/>
        </authorList>
    </citation>
    <scope>NUCLEOTIDE SEQUENCE</scope>
    <source>
        <strain evidence="2">CBS 578.67</strain>
    </source>
</reference>
<protein>
    <submittedName>
        <fullName evidence="2">Uncharacterized protein</fullName>
    </submittedName>
</protein>
<keyword evidence="1" id="KW-0812">Transmembrane</keyword>
<keyword evidence="1" id="KW-0472">Membrane</keyword>
<feature type="transmembrane region" description="Helical" evidence="1">
    <location>
        <begin position="128"/>
        <end position="149"/>
    </location>
</feature>
<proteinExistence type="predicted"/>
<organism evidence="2">
    <name type="scientific">Aphanomyces stellatus</name>
    <dbReference type="NCBI Taxonomy" id="120398"/>
    <lineage>
        <taxon>Eukaryota</taxon>
        <taxon>Sar</taxon>
        <taxon>Stramenopiles</taxon>
        <taxon>Oomycota</taxon>
        <taxon>Saprolegniomycetes</taxon>
        <taxon>Saprolegniales</taxon>
        <taxon>Verrucalvaceae</taxon>
        <taxon>Aphanomyces</taxon>
    </lineage>
</organism>
<sequence length="205" mass="22981">MNSTNSTTGPSWPTNMTSLESWTIIGMPIVSLALIYVLLRIVWKPVDRAYISIPDVKTSETLPLTTKAPQAELCEEGEVAGDYEADWTKTFDLTFLVGMALYLVVMIVLTYIYSVEYFTNVAFWVSQLPKLVCMMVVSLLGGLICRMFCSVDSKGYIMTNKSSAFKVNYTRKLQHFAAYMVPLVMHTSFKGPLALAWGDFFTMIG</sequence>
<gene>
    <name evidence="2" type="ORF">As57867_011971</name>
</gene>
<evidence type="ECO:0000313" key="2">
    <source>
        <dbReference type="EMBL" id="KAF0697284.1"/>
    </source>
</evidence>
<feature type="transmembrane region" description="Helical" evidence="1">
    <location>
        <begin position="22"/>
        <end position="43"/>
    </location>
</feature>
<accession>A0A6A4YJ34</accession>
<evidence type="ECO:0000256" key="1">
    <source>
        <dbReference type="SAM" id="Phobius"/>
    </source>
</evidence>
<feature type="non-terminal residue" evidence="2">
    <location>
        <position position="205"/>
    </location>
</feature>
<feature type="transmembrane region" description="Helical" evidence="1">
    <location>
        <begin position="93"/>
        <end position="113"/>
    </location>
</feature>
<dbReference type="OrthoDB" id="10053152at2759"/>
<keyword evidence="1" id="KW-1133">Transmembrane helix</keyword>
<dbReference type="AlphaFoldDB" id="A0A6A4YJ34"/>
<name>A0A6A4YJ34_9STRA</name>
<dbReference type="EMBL" id="VJMH01005334">
    <property type="protein sequence ID" value="KAF0697284.1"/>
    <property type="molecule type" value="Genomic_DNA"/>
</dbReference>
<comment type="caution">
    <text evidence="2">The sequence shown here is derived from an EMBL/GenBank/DDBJ whole genome shotgun (WGS) entry which is preliminary data.</text>
</comment>